<sequence>MPTVAIVSTEFAVMAGMIADALGVADIPVAVYPGVMLTDSAETFESKVDEHVVPALFDGLVVPRQTQQADDEEREPARDEIVLTGTYDEILDGFTERHWTDGLPIVPPTPERVAAFLRHTPRDPDQVLGLLLPASREATVHSVAVNGVMAGCRPEYMPLLVAAVEAIADPVFRLEDAGSTPGWEPMVVVSGPLARELDFNSGVGALRVGPRANTSVGRFLRLYMRNVAGLRSVPDETDKGAIGSTFNVALAEHEDTITDLGWDPYRVDRGFTDEDTVVTVRSVYASSAPIYSGGARATDHLATIARLLTDTIGPWCYHNFIYEKQFSLIVLGPAIARIIAREGLTKDDVRRYLYDNVWLDGTWVARYGRGVSGKKFEWPDLIARGKAPAEYADAEETGRPVRGLMRPEWVDVVVAGNPGRNQSRAYIGNHGQGVPVSRRAEPVSDREVP</sequence>
<name>A0A4R7W2T6_9PSEU</name>
<dbReference type="Proteomes" id="UP000294927">
    <property type="component" value="Unassembled WGS sequence"/>
</dbReference>
<evidence type="ECO:0000313" key="3">
    <source>
        <dbReference type="Proteomes" id="UP000294927"/>
    </source>
</evidence>
<reference evidence="2 3" key="1">
    <citation type="submission" date="2019-03" db="EMBL/GenBank/DDBJ databases">
        <title>Genomic Encyclopedia of Archaeal and Bacterial Type Strains, Phase II (KMG-II): from individual species to whole genera.</title>
        <authorList>
            <person name="Goeker M."/>
        </authorList>
    </citation>
    <scope>NUCLEOTIDE SEQUENCE [LARGE SCALE GENOMIC DNA]</scope>
    <source>
        <strain evidence="2 3">DSM 45499</strain>
    </source>
</reference>
<evidence type="ECO:0000313" key="2">
    <source>
        <dbReference type="EMBL" id="TDV56338.1"/>
    </source>
</evidence>
<accession>A0A4R7W2T6</accession>
<evidence type="ECO:0000256" key="1">
    <source>
        <dbReference type="SAM" id="MobiDB-lite"/>
    </source>
</evidence>
<proteinExistence type="predicted"/>
<dbReference type="EMBL" id="SOCP01000002">
    <property type="protein sequence ID" value="TDV56338.1"/>
    <property type="molecule type" value="Genomic_DNA"/>
</dbReference>
<dbReference type="AlphaFoldDB" id="A0A4R7W2T6"/>
<feature type="region of interest" description="Disordered" evidence="1">
    <location>
        <begin position="424"/>
        <end position="449"/>
    </location>
</feature>
<comment type="caution">
    <text evidence="2">The sequence shown here is derived from an EMBL/GenBank/DDBJ whole genome shotgun (WGS) entry which is preliminary data.</text>
</comment>
<feature type="compositionally biased region" description="Basic and acidic residues" evidence="1">
    <location>
        <begin position="438"/>
        <end position="449"/>
    </location>
</feature>
<organism evidence="2 3">
    <name type="scientific">Actinophytocola oryzae</name>
    <dbReference type="NCBI Taxonomy" id="502181"/>
    <lineage>
        <taxon>Bacteria</taxon>
        <taxon>Bacillati</taxon>
        <taxon>Actinomycetota</taxon>
        <taxon>Actinomycetes</taxon>
        <taxon>Pseudonocardiales</taxon>
        <taxon>Pseudonocardiaceae</taxon>
    </lineage>
</organism>
<gene>
    <name evidence="2" type="ORF">CLV71_102405</name>
</gene>
<dbReference type="OrthoDB" id="5240640at2"/>
<protein>
    <submittedName>
        <fullName evidence="2">Uncharacterized protein</fullName>
    </submittedName>
</protein>
<keyword evidence="3" id="KW-1185">Reference proteome</keyword>